<feature type="compositionally biased region" description="Acidic residues" evidence="2">
    <location>
        <begin position="177"/>
        <end position="204"/>
    </location>
</feature>
<feature type="region of interest" description="Disordered" evidence="2">
    <location>
        <begin position="177"/>
        <end position="235"/>
    </location>
</feature>
<sequence length="1236" mass="139249">MEDSHGKRKKSKYKSERQRDEVSSAKDEVCPEYEEYLMLLQQRNRLLRELKKKDDQQIELEKKEQGFSIYVNGANVEFGNAHFRTKSRSTSRHSKTAGDAYHQRKRLLQHELQNLEAEASDRDIRVKTAPDQTPVARKGWNYDSIHIRTDKGRKLKVKAPGKLTGKYSEDFESFVVDESDSASDQGDFLDQDEEDEEEEDEMDELTLSFNDVERLEDEKNGKKGPDYNSSAIEDDDVEIDEELEGANDSLNMLDTAALEGLPQLTSSLSKDRRQEVESPVIHSQGIQTDLREKDSSMASKNLALTNPDVKEKKNIPKNVCTNCDNDSEIPSEDLVVLSFSSSAVKNKERLLSATRRKNAYEYDTEDLVSSKLSTTKHRAQYNRVETETHDNHLPLASVSEKKSRPLSATRKSEMKDKLDDNAEEIFKAMAEENQSVESKPSGSKTAPERRKYCASPSPSEVKRSSSMMSSHPLKTDDTIALVTEKVRKMDARQQQHLIEILAKLDCKASLKGSSASSLPPSSPRKATETMMPSATDSLDSCENRKDSEDFTDVYFEIFTNWGNPQFVGLTEIQFFDLDGNIIPYGSEHVDISGHMGERDVKENSNCDSHGLSKITIWNYNRGIKELNVGAKDVRIFVGGELVWEGVVDKGCGNQVFDYCKMINLLPMHQQSERSRDSEQDPEPVIRSQTVVLRRLSDAERKENIKGEEKDLLDTQQAIQGQIMSRSKTVLLKSADHKDQENELSVDKPESKSKEPQESPTTQPRAPVIHGRPISAERSEVVGHVPEKKRFKENALRSLLASEFSTSKATKIKGESALVARSNSTPNLSSSQVLDTSDLISDPVRGNAAASSVLPSIDRGRSNSLSDAQSSSERTSIEQTSERWFMTPSSSSKQEPWPSEFVTQNEALPTCLDDSTMPKRSGSGSGRRQDDMACASDNSSTHDSKTARATWRKQQNLSLEESWSLLTLFEKKHRGRITKDLDLEHHDDALDELIPKRKVALESAEGKSNEAEQNMLIDLEIPTLPKGRQLTINIKNTWGDRHYVGLNGIEVFTEFGKPAEIAEISADPPDINILPEYGNDPRVVSNLIDGVYRTRDDMHLWLAPFTLGSKHTITLMFMESLRIAMIRIWNYNKSRIHSFRGVRFVDITLDDDFIFQGEIARASGILGPDDPFGDTILFTMDEEILETMAQYDQTYDGDVETEDELLRSCYFERPSTADLDEHGPHHGVIVLWSGLKS</sequence>
<feature type="compositionally biased region" description="Polar residues" evidence="2">
    <location>
        <begin position="861"/>
        <end position="878"/>
    </location>
</feature>
<feature type="region of interest" description="Disordered" evidence="2">
    <location>
        <begin position="670"/>
        <end position="689"/>
    </location>
</feature>
<feature type="region of interest" description="Disordered" evidence="2">
    <location>
        <begin position="849"/>
        <end position="952"/>
    </location>
</feature>
<evidence type="ECO:0000313" key="5">
    <source>
        <dbReference type="Proteomes" id="UP001249851"/>
    </source>
</evidence>
<dbReference type="EMBL" id="JARQWQ010000051">
    <property type="protein sequence ID" value="KAK2557245.1"/>
    <property type="molecule type" value="Genomic_DNA"/>
</dbReference>
<feature type="compositionally biased region" description="Polar residues" evidence="2">
    <location>
        <begin position="530"/>
        <end position="540"/>
    </location>
</feature>
<feature type="compositionally biased region" description="Basic and acidic residues" evidence="2">
    <location>
        <begin position="211"/>
        <end position="225"/>
    </location>
</feature>
<feature type="region of interest" description="Disordered" evidence="2">
    <location>
        <begin position="1"/>
        <end position="27"/>
    </location>
</feature>
<feature type="region of interest" description="Disordered" evidence="2">
    <location>
        <begin position="512"/>
        <end position="543"/>
    </location>
</feature>
<feature type="domain" description="KATNIP" evidence="3">
    <location>
        <begin position="1031"/>
        <end position="1190"/>
    </location>
</feature>
<feature type="region of interest" description="Disordered" evidence="2">
    <location>
        <begin position="385"/>
        <end position="415"/>
    </location>
</feature>
<gene>
    <name evidence="4" type="ORF">P5673_020735</name>
</gene>
<accession>A0AAD9QAE8</accession>
<proteinExistence type="predicted"/>
<feature type="compositionally biased region" description="Basic and acidic residues" evidence="2">
    <location>
        <begin position="733"/>
        <end position="756"/>
    </location>
</feature>
<reference evidence="4" key="2">
    <citation type="journal article" date="2023" name="Science">
        <title>Genomic signatures of disease resistance in endangered staghorn corals.</title>
        <authorList>
            <person name="Vollmer S.V."/>
            <person name="Selwyn J.D."/>
            <person name="Despard B.A."/>
            <person name="Roesel C.L."/>
        </authorList>
    </citation>
    <scope>NUCLEOTIDE SEQUENCE</scope>
    <source>
        <strain evidence="4">K2</strain>
    </source>
</reference>
<feature type="compositionally biased region" description="Low complexity" evidence="2">
    <location>
        <begin position="455"/>
        <end position="470"/>
    </location>
</feature>
<feature type="region of interest" description="Disordered" evidence="2">
    <location>
        <begin position="268"/>
        <end position="297"/>
    </location>
</feature>
<feature type="compositionally biased region" description="Basic residues" evidence="2">
    <location>
        <begin position="1"/>
        <end position="12"/>
    </location>
</feature>
<dbReference type="PANTHER" id="PTHR21534:SF0">
    <property type="entry name" value="KATANIN-INTERACTING PROTEIN"/>
    <property type="match status" value="1"/>
</dbReference>
<organism evidence="4 5">
    <name type="scientific">Acropora cervicornis</name>
    <name type="common">Staghorn coral</name>
    <dbReference type="NCBI Taxonomy" id="6130"/>
    <lineage>
        <taxon>Eukaryota</taxon>
        <taxon>Metazoa</taxon>
        <taxon>Cnidaria</taxon>
        <taxon>Anthozoa</taxon>
        <taxon>Hexacorallia</taxon>
        <taxon>Scleractinia</taxon>
        <taxon>Astrocoeniina</taxon>
        <taxon>Acroporidae</taxon>
        <taxon>Acropora</taxon>
    </lineage>
</organism>
<protein>
    <submittedName>
        <fullName evidence="4">Protein KATNIP-like protein</fullName>
    </submittedName>
</protein>
<dbReference type="Pfam" id="PF14652">
    <property type="entry name" value="DUF4457"/>
    <property type="match status" value="1"/>
</dbReference>
<evidence type="ECO:0000259" key="3">
    <source>
        <dbReference type="Pfam" id="PF14652"/>
    </source>
</evidence>
<feature type="coiled-coil region" evidence="1">
    <location>
        <begin position="33"/>
        <end position="63"/>
    </location>
</feature>
<dbReference type="InterPro" id="IPR026704">
    <property type="entry name" value="KATNIP"/>
</dbReference>
<dbReference type="AlphaFoldDB" id="A0AAD9QAE8"/>
<comment type="caution">
    <text evidence="4">The sequence shown here is derived from an EMBL/GenBank/DDBJ whole genome shotgun (WGS) entry which is preliminary data.</text>
</comment>
<dbReference type="PANTHER" id="PTHR21534">
    <property type="entry name" value="KATANIN-INTERACTING PROTEIN"/>
    <property type="match status" value="1"/>
</dbReference>
<keyword evidence="5" id="KW-1185">Reference proteome</keyword>
<feature type="region of interest" description="Disordered" evidence="2">
    <location>
        <begin position="731"/>
        <end position="785"/>
    </location>
</feature>
<feature type="compositionally biased region" description="Basic and acidic residues" evidence="2">
    <location>
        <begin position="13"/>
        <end position="27"/>
    </location>
</feature>
<dbReference type="InterPro" id="IPR027859">
    <property type="entry name" value="KATNIP_dom"/>
</dbReference>
<feature type="compositionally biased region" description="Basic and acidic residues" evidence="2">
    <location>
        <begin position="774"/>
        <end position="785"/>
    </location>
</feature>
<feature type="compositionally biased region" description="Polar residues" evidence="2">
    <location>
        <begin position="432"/>
        <end position="444"/>
    </location>
</feature>
<evidence type="ECO:0000313" key="4">
    <source>
        <dbReference type="EMBL" id="KAK2557245.1"/>
    </source>
</evidence>
<name>A0AAD9QAE8_ACRCE</name>
<evidence type="ECO:0000256" key="2">
    <source>
        <dbReference type="SAM" id="MobiDB-lite"/>
    </source>
</evidence>
<keyword evidence="1" id="KW-0175">Coiled coil</keyword>
<dbReference type="Proteomes" id="UP001249851">
    <property type="component" value="Unassembled WGS sequence"/>
</dbReference>
<reference evidence="4" key="1">
    <citation type="journal article" date="2023" name="G3 (Bethesda)">
        <title>Whole genome assembly and annotation of the endangered Caribbean coral Acropora cervicornis.</title>
        <authorList>
            <person name="Selwyn J.D."/>
            <person name="Vollmer S.V."/>
        </authorList>
    </citation>
    <scope>NUCLEOTIDE SEQUENCE</scope>
    <source>
        <strain evidence="4">K2</strain>
    </source>
</reference>
<feature type="region of interest" description="Disordered" evidence="2">
    <location>
        <begin position="430"/>
        <end position="474"/>
    </location>
</feature>
<evidence type="ECO:0000256" key="1">
    <source>
        <dbReference type="SAM" id="Coils"/>
    </source>
</evidence>